<accession>A0A645CFG0</accession>
<sequence length="69" mass="8135">MVGAHWFQLRDQPLTGRSDGEGYQIGFVDIADTPYREMIRTSRDIGEHMYRYRLNGRYAAHMQEKEQGK</sequence>
<evidence type="ECO:0000313" key="1">
    <source>
        <dbReference type="EMBL" id="MPM75719.1"/>
    </source>
</evidence>
<gene>
    <name evidence="1" type="ORF">SDC9_122713</name>
</gene>
<dbReference type="Gene3D" id="3.20.20.80">
    <property type="entry name" value="Glycosidases"/>
    <property type="match status" value="1"/>
</dbReference>
<name>A0A645CFG0_9ZZZZ</name>
<comment type="caution">
    <text evidence="1">The sequence shown here is derived from an EMBL/GenBank/DDBJ whole genome shotgun (WGS) entry which is preliminary data.</text>
</comment>
<organism evidence="1">
    <name type="scientific">bioreactor metagenome</name>
    <dbReference type="NCBI Taxonomy" id="1076179"/>
    <lineage>
        <taxon>unclassified sequences</taxon>
        <taxon>metagenomes</taxon>
        <taxon>ecological metagenomes</taxon>
    </lineage>
</organism>
<reference evidence="1" key="1">
    <citation type="submission" date="2019-08" db="EMBL/GenBank/DDBJ databases">
        <authorList>
            <person name="Kucharzyk K."/>
            <person name="Murdoch R.W."/>
            <person name="Higgins S."/>
            <person name="Loffler F."/>
        </authorList>
    </citation>
    <scope>NUCLEOTIDE SEQUENCE</scope>
</reference>
<protein>
    <submittedName>
        <fullName evidence="1">Uncharacterized protein</fullName>
    </submittedName>
</protein>
<dbReference type="EMBL" id="VSSQ01026813">
    <property type="protein sequence ID" value="MPM75719.1"/>
    <property type="molecule type" value="Genomic_DNA"/>
</dbReference>
<proteinExistence type="predicted"/>
<dbReference type="AlphaFoldDB" id="A0A645CFG0"/>